<evidence type="ECO:0000313" key="1">
    <source>
        <dbReference type="EMBL" id="RRT70572.1"/>
    </source>
</evidence>
<reference evidence="1 2" key="1">
    <citation type="journal article" date="2014" name="Agronomy (Basel)">
        <title>A Draft Genome Sequence for Ensete ventricosum, the Drought-Tolerant Tree Against Hunger.</title>
        <authorList>
            <person name="Harrison J."/>
            <person name="Moore K.A."/>
            <person name="Paszkiewicz K."/>
            <person name="Jones T."/>
            <person name="Grant M."/>
            <person name="Ambacheew D."/>
            <person name="Muzemil S."/>
            <person name="Studholme D.J."/>
        </authorList>
    </citation>
    <scope>NUCLEOTIDE SEQUENCE [LARGE SCALE GENOMIC DNA]</scope>
</reference>
<protein>
    <submittedName>
        <fullName evidence="1">Uncharacterized protein</fullName>
    </submittedName>
</protein>
<dbReference type="Proteomes" id="UP000287651">
    <property type="component" value="Unassembled WGS sequence"/>
</dbReference>
<accession>A0A427A2Z4</accession>
<evidence type="ECO:0000313" key="2">
    <source>
        <dbReference type="Proteomes" id="UP000287651"/>
    </source>
</evidence>
<comment type="caution">
    <text evidence="1">The sequence shown here is derived from an EMBL/GenBank/DDBJ whole genome shotgun (WGS) entry which is preliminary data.</text>
</comment>
<dbReference type="EMBL" id="AMZH03003967">
    <property type="protein sequence ID" value="RRT70572.1"/>
    <property type="molecule type" value="Genomic_DNA"/>
</dbReference>
<gene>
    <name evidence="1" type="ORF">B296_00036316</name>
</gene>
<organism evidence="1 2">
    <name type="scientific">Ensete ventricosum</name>
    <name type="common">Abyssinian banana</name>
    <name type="synonym">Musa ensete</name>
    <dbReference type="NCBI Taxonomy" id="4639"/>
    <lineage>
        <taxon>Eukaryota</taxon>
        <taxon>Viridiplantae</taxon>
        <taxon>Streptophyta</taxon>
        <taxon>Embryophyta</taxon>
        <taxon>Tracheophyta</taxon>
        <taxon>Spermatophyta</taxon>
        <taxon>Magnoliopsida</taxon>
        <taxon>Liliopsida</taxon>
        <taxon>Zingiberales</taxon>
        <taxon>Musaceae</taxon>
        <taxon>Ensete</taxon>
    </lineage>
</organism>
<name>A0A427A2Z4_ENSVE</name>
<proteinExistence type="predicted"/>
<dbReference type="AlphaFoldDB" id="A0A427A2Z4"/>
<sequence>MVELTELAGEASKTDDGLVEIRVANPYMRVLPPEPYHFLVEQSVVILEEIVSFLQASGVVLEVPLAGAVQQGEDAREAPARAMEEEVVVSRGALHAKSRRYGASYLGGIVDCFDDRGHVRGHLLQGEASCCRGKESTARTTQAGRSVTSSSQASLRVLSVRRRTRRVPWHQRQRSLLLWRSSGFATGTAEAAEVRKPRLHQNRVQYSLYCGQKEREEEGGGTKEIDDQAAVGAAARRVAEEGHAVRSIADIWSGEGIGVSNKKIAGVGERVSEVEYGIESTGGGGEMEARDQKEQNADGRLHGKHLKDLNEALRPPSGTLLLPCSLLHQIYS</sequence>